<dbReference type="InterPro" id="IPR001031">
    <property type="entry name" value="Thioesterase"/>
</dbReference>
<evidence type="ECO:0000256" key="3">
    <source>
        <dbReference type="ARBA" id="ARBA00022801"/>
    </source>
</evidence>
<dbReference type="RefSeq" id="WP_067582607.1">
    <property type="nucleotide sequence ID" value="NZ_JABMCZ010000001.1"/>
</dbReference>
<dbReference type="PANTHER" id="PTHR11487">
    <property type="entry name" value="THIOESTERASE"/>
    <property type="match status" value="1"/>
</dbReference>
<dbReference type="OrthoDB" id="8480037at2"/>
<evidence type="ECO:0000256" key="2">
    <source>
        <dbReference type="ARBA" id="ARBA00015007"/>
    </source>
</evidence>
<dbReference type="InterPro" id="IPR012223">
    <property type="entry name" value="TEII"/>
</dbReference>
<accession>A0A0U1Z2G4</accession>
<reference evidence="6" key="2">
    <citation type="journal article" date="2016" name="Org. Biomol. Chem.">
        <title>Target-specific identification and characterization of the putative gene cluster for brasilinolide biosynthesis revealing the mechanistic insights and combinatorial synthetic utility of 2-deoxy-l-fucose biosynthetic enzymes.</title>
        <authorList>
            <person name="Chiu H.T."/>
            <person name="Weng C.P."/>
            <person name="Lin Y.C."/>
            <person name="Chen K.H."/>
        </authorList>
    </citation>
    <scope>NUCLEOTIDE SEQUENCE</scope>
    <source>
        <strain evidence="6">IFM 0406</strain>
    </source>
</reference>
<sequence>MTMISPDTGVWLRRYAPSDVTDKVLVCFPHAGGSATYYLPVARALASVTDVVALQYPGRQDRRADPCIDDLGALADAIVPQLLPLAGKKIRFFGHSMGATLAFEVARRLEANGTEIACLVASGRRAPSRHRDETVHLSGDDGLLAELTKLSGTDAKLLADEEVRQMILPSLRSDYKAAETYRYRPGPPLRCPIIALAGDADPKATLDEVAAWEEHTTGPFRFRQWPGGHFFLTDHQAEVLDVLREEIGRE</sequence>
<dbReference type="SUPFAM" id="SSF53474">
    <property type="entry name" value="alpha/beta-Hydrolases"/>
    <property type="match status" value="1"/>
</dbReference>
<evidence type="ECO:0000256" key="1">
    <source>
        <dbReference type="ARBA" id="ARBA00007169"/>
    </source>
</evidence>
<organism evidence="6">
    <name type="scientific">Nocardia terpenica</name>
    <dbReference type="NCBI Taxonomy" id="455432"/>
    <lineage>
        <taxon>Bacteria</taxon>
        <taxon>Bacillati</taxon>
        <taxon>Actinomycetota</taxon>
        <taxon>Actinomycetes</taxon>
        <taxon>Mycobacteriales</taxon>
        <taxon>Nocardiaceae</taxon>
        <taxon>Nocardia</taxon>
    </lineage>
</organism>
<dbReference type="Pfam" id="PF00975">
    <property type="entry name" value="Thioesterase"/>
    <property type="match status" value="1"/>
</dbReference>
<protein>
    <recommendedName>
        <fullName evidence="2">Thioesterase TesA</fullName>
    </recommendedName>
</protein>
<evidence type="ECO:0000313" key="8">
    <source>
        <dbReference type="Proteomes" id="UP000076512"/>
    </source>
</evidence>
<dbReference type="SMART" id="SM00824">
    <property type="entry name" value="PKS_TE"/>
    <property type="match status" value="1"/>
</dbReference>
<proteinExistence type="inferred from homology"/>
<dbReference type="GO" id="GO:0016787">
    <property type="term" value="F:hydrolase activity"/>
    <property type="evidence" value="ECO:0007669"/>
    <property type="project" value="UniProtKB-KW"/>
</dbReference>
<evidence type="ECO:0000259" key="5">
    <source>
        <dbReference type="SMART" id="SM00824"/>
    </source>
</evidence>
<dbReference type="PANTHER" id="PTHR11487:SF0">
    <property type="entry name" value="S-ACYL FATTY ACID SYNTHASE THIOESTERASE, MEDIUM CHAIN"/>
    <property type="match status" value="1"/>
</dbReference>
<evidence type="ECO:0000313" key="6">
    <source>
        <dbReference type="EMBL" id="AJO72744.1"/>
    </source>
</evidence>
<dbReference type="Gene3D" id="3.40.50.1820">
    <property type="entry name" value="alpha/beta hydrolase"/>
    <property type="match status" value="1"/>
</dbReference>
<dbReference type="InterPro" id="IPR020802">
    <property type="entry name" value="TesA-like"/>
</dbReference>
<dbReference type="EMBL" id="LWGR01000003">
    <property type="protein sequence ID" value="KZM75365.1"/>
    <property type="molecule type" value="Genomic_DNA"/>
</dbReference>
<dbReference type="STRING" id="455432.AWN90_18415"/>
<name>A0A0U1Z2G4_9NOCA</name>
<comment type="similarity">
    <text evidence="1">Belongs to the thioesterase family.</text>
</comment>
<reference evidence="6" key="1">
    <citation type="submission" date="2014-11" db="EMBL/GenBank/DDBJ databases">
        <authorList>
            <person name="Zhu J."/>
            <person name="Qi W."/>
            <person name="Song R."/>
        </authorList>
    </citation>
    <scope>NUCLEOTIDE SEQUENCE</scope>
    <source>
        <strain evidence="6">IFM 0406</strain>
    </source>
</reference>
<dbReference type="GO" id="GO:0008610">
    <property type="term" value="P:lipid biosynthetic process"/>
    <property type="evidence" value="ECO:0007669"/>
    <property type="project" value="TreeGrafter"/>
</dbReference>
<keyword evidence="3 7" id="KW-0378">Hydrolase</keyword>
<evidence type="ECO:0000256" key="4">
    <source>
        <dbReference type="ARBA" id="ARBA00024293"/>
    </source>
</evidence>
<dbReference type="InterPro" id="IPR029058">
    <property type="entry name" value="AB_hydrolase_fold"/>
</dbReference>
<comment type="catalytic activity">
    <reaction evidence="4">
        <text>a fatty acyl-CoA + H2O = a fatty acid + CoA + H(+)</text>
        <dbReference type="Rhea" id="RHEA:16781"/>
        <dbReference type="ChEBI" id="CHEBI:15377"/>
        <dbReference type="ChEBI" id="CHEBI:15378"/>
        <dbReference type="ChEBI" id="CHEBI:28868"/>
        <dbReference type="ChEBI" id="CHEBI:57287"/>
        <dbReference type="ChEBI" id="CHEBI:77636"/>
    </reaction>
</comment>
<dbReference type="AlphaFoldDB" id="A0A0U1Z2G4"/>
<feature type="domain" description="Thioesterase TesA-like" evidence="5">
    <location>
        <begin position="26"/>
        <end position="247"/>
    </location>
</feature>
<gene>
    <name evidence="6" type="primary">nbrO</name>
    <name evidence="7" type="ORF">AWN90_18415</name>
</gene>
<dbReference type="Proteomes" id="UP000076512">
    <property type="component" value="Unassembled WGS sequence"/>
</dbReference>
<reference evidence="7 8" key="3">
    <citation type="submission" date="2016-04" db="EMBL/GenBank/DDBJ databases">
        <authorList>
            <person name="Evans L.H."/>
            <person name="Alamgir A."/>
            <person name="Owens N."/>
            <person name="Weber N.D."/>
            <person name="Virtaneva K."/>
            <person name="Barbian K."/>
            <person name="Babar A."/>
            <person name="Rosenke K."/>
        </authorList>
    </citation>
    <scope>NUCLEOTIDE SEQUENCE [LARGE SCALE GENOMIC DNA]</scope>
    <source>
        <strain evidence="7 8">IFM 0406</strain>
    </source>
</reference>
<dbReference type="EMBL" id="KP161205">
    <property type="protein sequence ID" value="AJO72744.1"/>
    <property type="molecule type" value="Genomic_DNA"/>
</dbReference>
<evidence type="ECO:0000313" key="7">
    <source>
        <dbReference type="EMBL" id="KZM75365.1"/>
    </source>
</evidence>
<keyword evidence="8" id="KW-1185">Reference proteome</keyword>